<dbReference type="EMBL" id="CP073344">
    <property type="protein sequence ID" value="UTW03889.1"/>
    <property type="molecule type" value="Genomic_DNA"/>
</dbReference>
<dbReference type="PANTHER" id="PTHR10859">
    <property type="entry name" value="GLYCOSYL TRANSFERASE"/>
    <property type="match status" value="1"/>
</dbReference>
<dbReference type="InterPro" id="IPR029044">
    <property type="entry name" value="Nucleotide-diphossugar_trans"/>
</dbReference>
<accession>A0ABY5GX77</accession>
<dbReference type="Pfam" id="PF00535">
    <property type="entry name" value="Glycos_transf_2"/>
    <property type="match status" value="1"/>
</dbReference>
<dbReference type="InterPro" id="IPR001173">
    <property type="entry name" value="Glyco_trans_2-like"/>
</dbReference>
<name>A0ABY5GX77_9GAMM</name>
<dbReference type="Proteomes" id="UP001059950">
    <property type="component" value="Chromosome"/>
</dbReference>
<evidence type="ECO:0000313" key="2">
    <source>
        <dbReference type="EMBL" id="UTW03889.1"/>
    </source>
</evidence>
<gene>
    <name evidence="2" type="ORF">KDX31_02320</name>
</gene>
<dbReference type="Gene3D" id="3.90.550.10">
    <property type="entry name" value="Spore Coat Polysaccharide Biosynthesis Protein SpsA, Chain A"/>
    <property type="match status" value="1"/>
</dbReference>
<dbReference type="PANTHER" id="PTHR10859:SF91">
    <property type="entry name" value="DOLICHYL-PHOSPHATE BETA-GLUCOSYLTRANSFERASE"/>
    <property type="match status" value="1"/>
</dbReference>
<dbReference type="SUPFAM" id="SSF53448">
    <property type="entry name" value="Nucleotide-diphospho-sugar transferases"/>
    <property type="match status" value="1"/>
</dbReference>
<proteinExistence type="predicted"/>
<sequence>MGVSVLTNSVFKPVVVIPVYNHEDAIGVTLAAVLRYGYPVLLVDDGSSPACREVLVQLSQQYADQVELIRLEQNQGKGAAVKAGLRQALKSGYSHGVQVDADGQHDLQAMPLFMATAQSSPEALVIGYPRYDESVPAHRYYARYLTHVWVWINTLSFSIKDTMCGFRVYPLARVTSLLEQNSCGNRMEFDTEVVVRWTWLGFAVMNLPTKVNYPIDGVSHFNAVKDNLLISRMHARLFLGMLFRLPRLIRNKFYG</sequence>
<organism evidence="2 3">
    <name type="scientific">Amphritea atlantica</name>
    <dbReference type="NCBI Taxonomy" id="355243"/>
    <lineage>
        <taxon>Bacteria</taxon>
        <taxon>Pseudomonadati</taxon>
        <taxon>Pseudomonadota</taxon>
        <taxon>Gammaproteobacteria</taxon>
        <taxon>Oceanospirillales</taxon>
        <taxon>Oceanospirillaceae</taxon>
        <taxon>Amphritea</taxon>
    </lineage>
</organism>
<feature type="domain" description="Glycosyltransferase 2-like" evidence="1">
    <location>
        <begin position="15"/>
        <end position="143"/>
    </location>
</feature>
<protein>
    <submittedName>
        <fullName evidence="2">Glycosyltransferase family 2 protein</fullName>
    </submittedName>
</protein>
<reference evidence="2" key="1">
    <citation type="submission" date="2021-04" db="EMBL/GenBank/DDBJ databases">
        <title>Oceanospirillales bacteria with DddD are important DMSP degraders in coastal seawater.</title>
        <authorList>
            <person name="Liu J."/>
        </authorList>
    </citation>
    <scope>NUCLEOTIDE SEQUENCE</scope>
    <source>
        <strain evidence="2">GY6</strain>
    </source>
</reference>
<evidence type="ECO:0000259" key="1">
    <source>
        <dbReference type="Pfam" id="PF00535"/>
    </source>
</evidence>
<keyword evidence="3" id="KW-1185">Reference proteome</keyword>
<evidence type="ECO:0000313" key="3">
    <source>
        <dbReference type="Proteomes" id="UP001059950"/>
    </source>
</evidence>
<dbReference type="CDD" id="cd04179">
    <property type="entry name" value="DPM_DPG-synthase_like"/>
    <property type="match status" value="1"/>
</dbReference>